<keyword evidence="4" id="KW-1185">Reference proteome</keyword>
<name>A0A2V3U1F5_9HYPH</name>
<dbReference type="PANTHER" id="PTHR12526">
    <property type="entry name" value="GLYCOSYLTRANSFERASE"/>
    <property type="match status" value="1"/>
</dbReference>
<evidence type="ECO:0000313" key="3">
    <source>
        <dbReference type="EMBL" id="PXW56317.1"/>
    </source>
</evidence>
<keyword evidence="2 3" id="KW-0808">Transferase</keyword>
<comment type="caution">
    <text evidence="3">The sequence shown here is derived from an EMBL/GenBank/DDBJ whole genome shotgun (WGS) entry which is preliminary data.</text>
</comment>
<protein>
    <submittedName>
        <fullName evidence="3">Glycosyltransferase involved in cell wall biosynthesis</fullName>
    </submittedName>
</protein>
<dbReference type="OrthoDB" id="5443996at2"/>
<accession>A0A2V3U1F5</accession>
<keyword evidence="1" id="KW-0328">Glycosyltransferase</keyword>
<proteinExistence type="predicted"/>
<sequence length="379" mass="39693">MTATVAFYAPLKPPDHPVASGDRRMARLLRDALGEAGFVPQLASTLRSFEGAGEPSRQSTLQAASLAEADRLIAVYRAMPAAARPALWFTYHVYYKAPDWIGPRVAAALGIPYVVAEGSRARRRADGPWRLGHAGAEAALDAAAIVFVMNEADRPALAAARPAGQQLLSLPPFIDATPVTDARPPHPEGPARLLTVAMMRPGDKLASYRLLAEALQQLSSHGPWHLDIVGDGPARAEVEALFAPFGTRVTFHGLIDDESRLAAFYADADLLLWPAVNEAYGMIFLEAAMQGCPAIAGAYGGVPGVIRAGETGLLVPAGDAGAFATALSALLEDSARRAAMGAAARDFVRRERSLAGAAALLRQSLSALIAAPPAGTGTP</sequence>
<dbReference type="EMBL" id="QJJK01000008">
    <property type="protein sequence ID" value="PXW56317.1"/>
    <property type="molecule type" value="Genomic_DNA"/>
</dbReference>
<dbReference type="Proteomes" id="UP000248021">
    <property type="component" value="Unassembled WGS sequence"/>
</dbReference>
<dbReference type="AlphaFoldDB" id="A0A2V3U1F5"/>
<dbReference type="CDD" id="cd03801">
    <property type="entry name" value="GT4_PimA-like"/>
    <property type="match status" value="1"/>
</dbReference>
<evidence type="ECO:0000256" key="1">
    <source>
        <dbReference type="ARBA" id="ARBA00022676"/>
    </source>
</evidence>
<dbReference type="RefSeq" id="WP_110376088.1">
    <property type="nucleotide sequence ID" value="NZ_JAHBRY010000001.1"/>
</dbReference>
<dbReference type="Gene3D" id="3.40.50.2000">
    <property type="entry name" value="Glycogen Phosphorylase B"/>
    <property type="match status" value="2"/>
</dbReference>
<gene>
    <name evidence="3" type="ORF">C7450_10866</name>
</gene>
<dbReference type="PANTHER" id="PTHR12526:SF510">
    <property type="entry name" value="D-INOSITOL 3-PHOSPHATE GLYCOSYLTRANSFERASE"/>
    <property type="match status" value="1"/>
</dbReference>
<organism evidence="3 4">
    <name type="scientific">Chelatococcus asaccharovorans</name>
    <dbReference type="NCBI Taxonomy" id="28210"/>
    <lineage>
        <taxon>Bacteria</taxon>
        <taxon>Pseudomonadati</taxon>
        <taxon>Pseudomonadota</taxon>
        <taxon>Alphaproteobacteria</taxon>
        <taxon>Hyphomicrobiales</taxon>
        <taxon>Chelatococcaceae</taxon>
        <taxon>Chelatococcus</taxon>
    </lineage>
</organism>
<reference evidence="3 4" key="1">
    <citation type="submission" date="2018-05" db="EMBL/GenBank/DDBJ databases">
        <title>Genomic Encyclopedia of Type Strains, Phase IV (KMG-IV): sequencing the most valuable type-strain genomes for metagenomic binning, comparative biology and taxonomic classification.</title>
        <authorList>
            <person name="Goeker M."/>
        </authorList>
    </citation>
    <scope>NUCLEOTIDE SEQUENCE [LARGE SCALE GENOMIC DNA]</scope>
    <source>
        <strain evidence="3 4">DSM 6462</strain>
    </source>
</reference>
<dbReference type="GO" id="GO:0016757">
    <property type="term" value="F:glycosyltransferase activity"/>
    <property type="evidence" value="ECO:0007669"/>
    <property type="project" value="UniProtKB-KW"/>
</dbReference>
<evidence type="ECO:0000256" key="2">
    <source>
        <dbReference type="ARBA" id="ARBA00022679"/>
    </source>
</evidence>
<dbReference type="SUPFAM" id="SSF53756">
    <property type="entry name" value="UDP-Glycosyltransferase/glycogen phosphorylase"/>
    <property type="match status" value="1"/>
</dbReference>
<evidence type="ECO:0000313" key="4">
    <source>
        <dbReference type="Proteomes" id="UP000248021"/>
    </source>
</evidence>
<dbReference type="Pfam" id="PF13692">
    <property type="entry name" value="Glyco_trans_1_4"/>
    <property type="match status" value="1"/>
</dbReference>